<feature type="region of interest" description="Disordered" evidence="4">
    <location>
        <begin position="146"/>
        <end position="196"/>
    </location>
</feature>
<feature type="region of interest" description="Disordered" evidence="4">
    <location>
        <begin position="1"/>
        <end position="42"/>
    </location>
</feature>
<feature type="compositionally biased region" description="Polar residues" evidence="4">
    <location>
        <begin position="743"/>
        <end position="756"/>
    </location>
</feature>
<evidence type="ECO:0000259" key="5">
    <source>
        <dbReference type="Pfam" id="PF05843"/>
    </source>
</evidence>
<dbReference type="InterPro" id="IPR045243">
    <property type="entry name" value="Rna14-like"/>
</dbReference>
<feature type="region of interest" description="Disordered" evidence="4">
    <location>
        <begin position="733"/>
        <end position="756"/>
    </location>
</feature>
<comment type="caution">
    <text evidence="6">The sequence shown here is derived from an EMBL/GenBank/DDBJ whole genome shotgun (WGS) entry which is preliminary data.</text>
</comment>
<dbReference type="InterPro" id="IPR003107">
    <property type="entry name" value="HAT"/>
</dbReference>
<evidence type="ECO:0000313" key="6">
    <source>
        <dbReference type="EMBL" id="CAG8451583.1"/>
    </source>
</evidence>
<dbReference type="OrthoDB" id="26282at2759"/>
<dbReference type="InterPro" id="IPR008847">
    <property type="entry name" value="Suf"/>
</dbReference>
<keyword evidence="7" id="KW-1185">Reference proteome</keyword>
<dbReference type="EMBL" id="CAJVPL010000129">
    <property type="protein sequence ID" value="CAG8451583.1"/>
    <property type="molecule type" value="Genomic_DNA"/>
</dbReference>
<feature type="compositionally biased region" description="Polar residues" evidence="4">
    <location>
        <begin position="146"/>
        <end position="162"/>
    </location>
</feature>
<reference evidence="6" key="1">
    <citation type="submission" date="2021-06" db="EMBL/GenBank/DDBJ databases">
        <authorList>
            <person name="Kallberg Y."/>
            <person name="Tangrot J."/>
            <person name="Rosling A."/>
        </authorList>
    </citation>
    <scope>NUCLEOTIDE SEQUENCE</scope>
    <source>
        <strain evidence="6">MT106</strain>
    </source>
</reference>
<feature type="compositionally biased region" description="Gly residues" evidence="4">
    <location>
        <begin position="867"/>
        <end position="876"/>
    </location>
</feature>
<accession>A0A9N8VFT8</accession>
<evidence type="ECO:0000313" key="7">
    <source>
        <dbReference type="Proteomes" id="UP000789831"/>
    </source>
</evidence>
<proteinExistence type="predicted"/>
<feature type="compositionally biased region" description="Low complexity" evidence="4">
    <location>
        <begin position="168"/>
        <end position="177"/>
    </location>
</feature>
<dbReference type="SMART" id="SM00386">
    <property type="entry name" value="HAT"/>
    <property type="match status" value="7"/>
</dbReference>
<feature type="compositionally biased region" description="Basic and acidic residues" evidence="4">
    <location>
        <begin position="702"/>
        <end position="714"/>
    </location>
</feature>
<feature type="compositionally biased region" description="Gly residues" evidence="4">
    <location>
        <begin position="844"/>
        <end position="860"/>
    </location>
</feature>
<dbReference type="AlphaFoldDB" id="A0A9N8VFT8"/>
<gene>
    <name evidence="6" type="ORF">AGERDE_LOCUS1764</name>
</gene>
<evidence type="ECO:0000256" key="1">
    <source>
        <dbReference type="ARBA" id="ARBA00004123"/>
    </source>
</evidence>
<feature type="region of interest" description="Disordered" evidence="4">
    <location>
        <begin position="836"/>
        <end position="918"/>
    </location>
</feature>
<evidence type="ECO:0000256" key="4">
    <source>
        <dbReference type="SAM" id="MobiDB-lite"/>
    </source>
</evidence>
<dbReference type="SUPFAM" id="SSF48452">
    <property type="entry name" value="TPR-like"/>
    <property type="match status" value="1"/>
</dbReference>
<dbReference type="Pfam" id="PF05843">
    <property type="entry name" value="Suf"/>
    <property type="match status" value="2"/>
</dbReference>
<dbReference type="InterPro" id="IPR011990">
    <property type="entry name" value="TPR-like_helical_dom_sf"/>
</dbReference>
<dbReference type="PANTHER" id="PTHR19980:SF0">
    <property type="entry name" value="CLEAVAGE STIMULATION FACTOR SUBUNIT 3"/>
    <property type="match status" value="1"/>
</dbReference>
<dbReference type="GO" id="GO:0005634">
    <property type="term" value="C:nucleus"/>
    <property type="evidence" value="ECO:0007669"/>
    <property type="project" value="UniProtKB-SubCell"/>
</dbReference>
<protein>
    <submittedName>
        <fullName evidence="6">6558_t:CDS:1</fullName>
    </submittedName>
</protein>
<dbReference type="GO" id="GO:0003729">
    <property type="term" value="F:mRNA binding"/>
    <property type="evidence" value="ECO:0007669"/>
    <property type="project" value="TreeGrafter"/>
</dbReference>
<organism evidence="6 7">
    <name type="scientific">Ambispora gerdemannii</name>
    <dbReference type="NCBI Taxonomy" id="144530"/>
    <lineage>
        <taxon>Eukaryota</taxon>
        <taxon>Fungi</taxon>
        <taxon>Fungi incertae sedis</taxon>
        <taxon>Mucoromycota</taxon>
        <taxon>Glomeromycotina</taxon>
        <taxon>Glomeromycetes</taxon>
        <taxon>Archaeosporales</taxon>
        <taxon>Ambisporaceae</taxon>
        <taxon>Ambispora</taxon>
    </lineage>
</organism>
<feature type="domain" description="Suppressor of forked" evidence="5">
    <location>
        <begin position="530"/>
        <end position="676"/>
    </location>
</feature>
<dbReference type="Gene3D" id="1.25.40.1040">
    <property type="match status" value="2"/>
</dbReference>
<feature type="compositionally biased region" description="Basic and acidic residues" evidence="4">
    <location>
        <begin position="902"/>
        <end position="912"/>
    </location>
</feature>
<sequence>MGQTSQYSLTNQQVGGANSIVNNNSDWQRQNNDSSFPNTNNFREYPEQMAEFISNECNKNSNNIQVIDYNSRKQTDFASLNNYSNTHGASVFSFLTQPVSERPNRSSELNNNEGDSILTRRISLSSSEATIDSNSPLRLYRQNISITPMNSPQRTNYHQTPIDNDDAQQQQPPSQSSFSNTKSEPSTNAPKRIKIDKAERMESRIAENKYDVEAWLSLLGEVLARDDTDKVRGTFQRYLQLFPASSRQWMQYVEFELKHNNYRQAEETLKRSLRSVLSIDLWKYYLNYVRRMNGGDPNSSMTPKTRKTIEATYEFVLGHIGLDMAAGTLWVDYLFFLKIAETNNSWEEQYKVDQMRKVFKRATSIPIHNVEHIWKDYDAFENDVNKQTARKFLQESSPFYMTARSALKELRGFMDEINRTTIPIPPKWEEAELQQLDAWKRWIAWEKSNPLAFEDKTRLVQRVKYAYKQAMIYMRHYPEIWYEASNYWIENGKEEETANILKTAMEIMPTSFLVHFAYAELQERRQKLPEGVDASRGMFSKARKYPYCSYHIFIAAAWMEYHCNKDHKVAGNIFELGLRSYGGKPEYVIEYLDFLIKLNDDKNARALFERALLTVPVEKANLIWDKYCEFENYYGDIESIRKIEQRRAEKYPDESPVIRFAQRHSYFNTNIIFSQEIGSGKGRIDTRSSTPPPEKTVQISKSQEEDSSDRRKLLESVYPDRYPRPDFRKWVSYKPSADLPSRPSGTRSQGLGRPTETSFIPAQKQTQPPAQVTWKQAQNGMILPEAVVNLLGTLPPPFLFQGPFVNTIELTEVMRTMKVEGGSQARGGVAMGFGEEGSYAENPRGGGYGGSGRVRGGGFGKQRRDGQVGGGRVGAGGKRRRRAFEEEETDAGSGGLGINQPPEHDLFRERQQKRARAM</sequence>
<dbReference type="Proteomes" id="UP000789831">
    <property type="component" value="Unassembled WGS sequence"/>
</dbReference>
<evidence type="ECO:0000256" key="2">
    <source>
        <dbReference type="ARBA" id="ARBA00022737"/>
    </source>
</evidence>
<dbReference type="GO" id="GO:0031124">
    <property type="term" value="P:mRNA 3'-end processing"/>
    <property type="evidence" value="ECO:0007669"/>
    <property type="project" value="InterPro"/>
</dbReference>
<dbReference type="PANTHER" id="PTHR19980">
    <property type="entry name" value="RNA CLEAVAGE STIMULATION FACTOR"/>
    <property type="match status" value="1"/>
</dbReference>
<keyword evidence="3" id="KW-0539">Nucleus</keyword>
<name>A0A9N8VFT8_9GLOM</name>
<feature type="region of interest" description="Disordered" evidence="4">
    <location>
        <begin position="680"/>
        <end position="716"/>
    </location>
</feature>
<evidence type="ECO:0000256" key="3">
    <source>
        <dbReference type="ARBA" id="ARBA00023242"/>
    </source>
</evidence>
<comment type="subcellular location">
    <subcellularLocation>
        <location evidence="1">Nucleus</location>
    </subcellularLocation>
</comment>
<feature type="compositionally biased region" description="Polar residues" evidence="4">
    <location>
        <begin position="178"/>
        <end position="189"/>
    </location>
</feature>
<feature type="domain" description="Suppressor of forked" evidence="5">
    <location>
        <begin position="196"/>
        <end position="529"/>
    </location>
</feature>
<keyword evidence="2" id="KW-0677">Repeat</keyword>